<name>A0A1Y1QTT7_9GAMM</name>
<feature type="chain" id="PRO_5013186229" evidence="1">
    <location>
        <begin position="26"/>
        <end position="202"/>
    </location>
</feature>
<dbReference type="EMBL" id="MTEJ01000043">
    <property type="protein sequence ID" value="OQX13667.1"/>
    <property type="molecule type" value="Genomic_DNA"/>
</dbReference>
<gene>
    <name evidence="2" type="ORF">BWK73_11510</name>
</gene>
<reference evidence="2 3" key="1">
    <citation type="submission" date="2017-01" db="EMBL/GenBank/DDBJ databases">
        <title>Novel large sulfur bacteria in the metagenomes of groundwater-fed chemosynthetic microbial mats in the Lake Huron basin.</title>
        <authorList>
            <person name="Sharrar A.M."/>
            <person name="Flood B.E."/>
            <person name="Bailey J.V."/>
            <person name="Jones D.S."/>
            <person name="Biddanda B."/>
            <person name="Ruberg S.A."/>
            <person name="Marcus D.N."/>
            <person name="Dick G.J."/>
        </authorList>
    </citation>
    <scope>NUCLEOTIDE SEQUENCE [LARGE SCALE GENOMIC DNA]</scope>
    <source>
        <strain evidence="2">A8</strain>
    </source>
</reference>
<comment type="caution">
    <text evidence="2">The sequence shown here is derived from an EMBL/GenBank/DDBJ whole genome shotgun (WGS) entry which is preliminary data.</text>
</comment>
<feature type="signal peptide" evidence="1">
    <location>
        <begin position="1"/>
        <end position="25"/>
    </location>
</feature>
<keyword evidence="1" id="KW-0732">Signal</keyword>
<dbReference type="Proteomes" id="UP000192491">
    <property type="component" value="Unassembled WGS sequence"/>
</dbReference>
<proteinExistence type="predicted"/>
<accession>A0A1Y1QTT7</accession>
<evidence type="ECO:0000313" key="2">
    <source>
        <dbReference type="EMBL" id="OQX13667.1"/>
    </source>
</evidence>
<evidence type="ECO:0000256" key="1">
    <source>
        <dbReference type="SAM" id="SignalP"/>
    </source>
</evidence>
<dbReference type="AlphaFoldDB" id="A0A1Y1QTT7"/>
<sequence length="202" mass="21542">MLRTRLTTGLLLLPLLLNGCGADTADPQSATTPQQPNAPVTEALLDRYPITDTSAGAIQLGMLSTDIPAAMPGANAAVEQDGDGIEWMTLKMNGEALMNIMLDRSTHTANLIRILSPRFITAQGVKVGENLQSVGEKLGGLKEIQWTEIESREFATFNNAPVTMVFQVIANNGMAGIYPSGETITTVAASSATIHSIWLMQD</sequence>
<evidence type="ECO:0000313" key="3">
    <source>
        <dbReference type="Proteomes" id="UP000192491"/>
    </source>
</evidence>
<protein>
    <submittedName>
        <fullName evidence="2">Uncharacterized protein</fullName>
    </submittedName>
</protein>
<organism evidence="2 3">
    <name type="scientific">Thiothrix lacustris</name>
    <dbReference type="NCBI Taxonomy" id="525917"/>
    <lineage>
        <taxon>Bacteria</taxon>
        <taxon>Pseudomonadati</taxon>
        <taxon>Pseudomonadota</taxon>
        <taxon>Gammaproteobacteria</taxon>
        <taxon>Thiotrichales</taxon>
        <taxon>Thiotrichaceae</taxon>
        <taxon>Thiothrix</taxon>
    </lineage>
</organism>